<sequence>MFPKTYHQEHPQATANSAAECAGHSGMLGNKGICAKGNPAGRVYPKLSLLPVPLRLHTNRGAEPEAVLCSLRPQCILSCYQPVNHLMPALSQPLPPILSAVMEINELIQKRQLLEAFASIRYLEDEAIAERDAEKYQDNPQEFVRKSKDVDLLYNSITNAIQSIVVGTLEHPTVEDTMLTSLVTLIACEAAAHPNTGNAAGPGSDLLGTPRKWREEWREAINESARKRVLRIPMASKEEESSWLDLHLGFLQKQLSEDLLKIKLSVKKCYPEEYRVCDTYVEAFHKAIASHLQDLSQRPLEFNELYTLLDWVANTYHSELFLGHPDLKPEVKTENLSLLLTPADWDKLKNDYITSAKVRVLSLSPRAPQGRYGSPSLQGRGLGWLHRPKLPTQYYGLFQGISMAFPWALPLLSAGARGCQLPSAGLAWAACADGVLPSCISSTHPWLLLKTKRLPLPSLTAVALRGNHRKTMRLDFFKQELLRDIHKYVVREYIMQVIKPRRKMNAETQQQGSDSDWLLPAIHHIANIIGEKKKDRIKEYVKELCQDYPDIRYMKWQMPELLGSIPNSTSSPHALAKLFSFSSLLVATC</sequence>
<dbReference type="GO" id="GO:0000149">
    <property type="term" value="F:SNARE binding"/>
    <property type="evidence" value="ECO:0007669"/>
    <property type="project" value="TreeGrafter"/>
</dbReference>
<protein>
    <recommendedName>
        <fullName evidence="3">Exocyst complex component 3</fullName>
    </recommendedName>
</protein>
<dbReference type="GO" id="GO:0006887">
    <property type="term" value="P:exocytosis"/>
    <property type="evidence" value="ECO:0007669"/>
    <property type="project" value="InterPro"/>
</dbReference>
<dbReference type="PANTHER" id="PTHR21292">
    <property type="entry name" value="EXOCYST COMPLEX COMPONENT SEC6-RELATED"/>
    <property type="match status" value="1"/>
</dbReference>
<accession>A0A8C0AQP1</accession>
<evidence type="ECO:0008006" key="3">
    <source>
        <dbReference type="Google" id="ProtNLM"/>
    </source>
</evidence>
<evidence type="ECO:0000313" key="1">
    <source>
        <dbReference type="Ensembl" id="ENSBJAP00000005732.1"/>
    </source>
</evidence>
<dbReference type="AlphaFoldDB" id="A0A8C0AQP1"/>
<organism evidence="1 2">
    <name type="scientific">Buteo japonicus</name>
    <dbReference type="NCBI Taxonomy" id="224669"/>
    <lineage>
        <taxon>Eukaryota</taxon>
        <taxon>Metazoa</taxon>
        <taxon>Chordata</taxon>
        <taxon>Craniata</taxon>
        <taxon>Vertebrata</taxon>
        <taxon>Euteleostomi</taxon>
        <taxon>Archelosauria</taxon>
        <taxon>Archosauria</taxon>
        <taxon>Dinosauria</taxon>
        <taxon>Saurischia</taxon>
        <taxon>Theropoda</taxon>
        <taxon>Coelurosauria</taxon>
        <taxon>Aves</taxon>
        <taxon>Neognathae</taxon>
        <taxon>Neoaves</taxon>
        <taxon>Telluraves</taxon>
        <taxon>Accipitrimorphae</taxon>
        <taxon>Accipitriformes</taxon>
        <taxon>Accipitridae</taxon>
        <taxon>Accipitrinae</taxon>
        <taxon>Buteo</taxon>
    </lineage>
</organism>
<reference evidence="1" key="1">
    <citation type="submission" date="2025-08" db="UniProtKB">
        <authorList>
            <consortium name="Ensembl"/>
        </authorList>
    </citation>
    <scope>IDENTIFICATION</scope>
</reference>
<dbReference type="Ensembl" id="ENSBJAT00000005903.1">
    <property type="protein sequence ID" value="ENSBJAP00000005732.1"/>
    <property type="gene ID" value="ENSBJAG00000004122.1"/>
</dbReference>
<dbReference type="GO" id="GO:0051601">
    <property type="term" value="P:exocyst localization"/>
    <property type="evidence" value="ECO:0007669"/>
    <property type="project" value="TreeGrafter"/>
</dbReference>
<dbReference type="GO" id="GO:0000145">
    <property type="term" value="C:exocyst"/>
    <property type="evidence" value="ECO:0007669"/>
    <property type="project" value="InterPro"/>
</dbReference>
<name>A0A8C0AQP1_9AVES</name>
<dbReference type="PANTHER" id="PTHR21292:SF14">
    <property type="entry name" value="EXOCYST COMPLEX COMPONENT 3-LIKE PROTEIN 4"/>
    <property type="match status" value="1"/>
</dbReference>
<proteinExistence type="predicted"/>
<keyword evidence="2" id="KW-1185">Reference proteome</keyword>
<dbReference type="Pfam" id="PF06046">
    <property type="entry name" value="Sec6"/>
    <property type="match status" value="1"/>
</dbReference>
<dbReference type="InterPro" id="IPR010326">
    <property type="entry name" value="EXOC3/Sec6"/>
</dbReference>
<reference evidence="1" key="2">
    <citation type="submission" date="2025-09" db="UniProtKB">
        <authorList>
            <consortium name="Ensembl"/>
        </authorList>
    </citation>
    <scope>IDENTIFICATION</scope>
</reference>
<dbReference type="Proteomes" id="UP000694555">
    <property type="component" value="Unplaced"/>
</dbReference>
<evidence type="ECO:0000313" key="2">
    <source>
        <dbReference type="Proteomes" id="UP000694555"/>
    </source>
</evidence>